<keyword evidence="10" id="KW-0539">Nucleus</keyword>
<evidence type="ECO:0000256" key="11">
    <source>
        <dbReference type="PROSITE-ProRule" id="PRU00042"/>
    </source>
</evidence>
<sequence>MQADQPGKSVGHTRSPSQPVQTLFQGASTGRIDVVPLGSTQTEQGQVHLQKRVWTILFAGRDDKNRVHISSHLADIEGEMGNDWNDCGTRRASYPRSISQDHPRCRLRSLIAIRSPLLDPPDIAGGLSGSRYWTLASDSVAFPGHLSSTLAGPSSVVVGDLFPSSSYSRETSANLAALAIPPPGMGTALDALTTHQPLNSRRPAAPTLPSFELPAPNFQTSVKYAHHNPPPINPSVSNLLTPPATTQSGETLPATTSHTATTTAPTNPELAPYWQSQSAYQSGSGAAAARQSWNSSVVYPSRDTFSPSVNSLNRNPATSTPGTEHIAQSYEMNHLPPFHQSASVSAAAPVQAGAPQQHHAMTHAMLSAHNPLPNPTPSPHPLPSNDPYMVKSSSAPAYGTIQQLSSPPGGYSPYGQQGIVPNRVASNPHPSHHLNYQRQPWPSYSLPAMNGPIWTNVHNPNGQMSLTGNLQSGVLPGLPGYNSGHVANMQQMQQLYGGHPPHPGHGAPGPTNDRPFKCDQCPQSFNRNHDLKRHKRIHLSVKPFPCTHCDKSFSRKDALKRHILVKGCGKDGSDGMKPGDHGMVKEEDRSDESNGQH</sequence>
<dbReference type="VEuPathDB" id="FungiDB:ASPNIDRAFT2_1143293"/>
<feature type="region of interest" description="Disordered" evidence="12">
    <location>
        <begin position="239"/>
        <end position="269"/>
    </location>
</feature>
<keyword evidence="8" id="KW-0238">DNA-binding</keyword>
<keyword evidence="6" id="KW-0862">Zinc</keyword>
<evidence type="ECO:0000256" key="7">
    <source>
        <dbReference type="ARBA" id="ARBA00023015"/>
    </source>
</evidence>
<dbReference type="EMBL" id="BCMY01000017">
    <property type="protein sequence ID" value="GAQ45620.1"/>
    <property type="molecule type" value="Genomic_DNA"/>
</dbReference>
<keyword evidence="4" id="KW-0677">Repeat</keyword>
<accession>A0A117E2I8</accession>
<evidence type="ECO:0000256" key="12">
    <source>
        <dbReference type="SAM" id="MobiDB-lite"/>
    </source>
</evidence>
<dbReference type="GO" id="GO:0003677">
    <property type="term" value="F:DNA binding"/>
    <property type="evidence" value="ECO:0007669"/>
    <property type="project" value="UniProtKB-KW"/>
</dbReference>
<dbReference type="SMART" id="SM00355">
    <property type="entry name" value="ZnF_C2H2"/>
    <property type="match status" value="2"/>
</dbReference>
<feature type="compositionally biased region" description="Low complexity" evidence="12">
    <location>
        <begin position="251"/>
        <end position="269"/>
    </location>
</feature>
<dbReference type="VEuPathDB" id="FungiDB:ATCC64974_34480"/>
<evidence type="ECO:0000313" key="14">
    <source>
        <dbReference type="EMBL" id="GAQ45620.1"/>
    </source>
</evidence>
<organism evidence="14 15">
    <name type="scientific">Aspergillus niger</name>
    <dbReference type="NCBI Taxonomy" id="5061"/>
    <lineage>
        <taxon>Eukaryota</taxon>
        <taxon>Fungi</taxon>
        <taxon>Dikarya</taxon>
        <taxon>Ascomycota</taxon>
        <taxon>Pezizomycotina</taxon>
        <taxon>Eurotiomycetes</taxon>
        <taxon>Eurotiomycetidae</taxon>
        <taxon>Eurotiales</taxon>
        <taxon>Aspergillaceae</taxon>
        <taxon>Aspergillus</taxon>
        <taxon>Aspergillus subgen. Circumdati</taxon>
    </lineage>
</organism>
<dbReference type="GO" id="GO:0005634">
    <property type="term" value="C:nucleus"/>
    <property type="evidence" value="ECO:0007669"/>
    <property type="project" value="UniProtKB-SubCell"/>
</dbReference>
<evidence type="ECO:0000256" key="8">
    <source>
        <dbReference type="ARBA" id="ARBA00023125"/>
    </source>
</evidence>
<comment type="similarity">
    <text evidence="2">Belongs to the krueppel C2H2-type zinc-finger protein family.</text>
</comment>
<dbReference type="Gene3D" id="3.30.160.60">
    <property type="entry name" value="Classic Zinc Finger"/>
    <property type="match status" value="2"/>
</dbReference>
<dbReference type="PANTHER" id="PTHR16515:SF58">
    <property type="entry name" value="ZINC FINGER PROTEIN 22"/>
    <property type="match status" value="1"/>
</dbReference>
<evidence type="ECO:0000256" key="6">
    <source>
        <dbReference type="ARBA" id="ARBA00022833"/>
    </source>
</evidence>
<protein>
    <submittedName>
        <fullName evidence="14">C2H2 finger domain protein</fullName>
    </submittedName>
</protein>
<feature type="compositionally biased region" description="Polar residues" evidence="12">
    <location>
        <begin position="239"/>
        <end position="250"/>
    </location>
</feature>
<dbReference type="Proteomes" id="UP000068243">
    <property type="component" value="Unassembled WGS sequence"/>
</dbReference>
<evidence type="ECO:0000256" key="5">
    <source>
        <dbReference type="ARBA" id="ARBA00022771"/>
    </source>
</evidence>
<dbReference type="InterPro" id="IPR036236">
    <property type="entry name" value="Znf_C2H2_sf"/>
</dbReference>
<comment type="subcellular location">
    <subcellularLocation>
        <location evidence="1">Nucleus</location>
    </subcellularLocation>
</comment>
<dbReference type="InterPro" id="IPR013087">
    <property type="entry name" value="Znf_C2H2_type"/>
</dbReference>
<keyword evidence="5 11" id="KW-0863">Zinc-finger</keyword>
<dbReference type="FunFam" id="3.30.160.60:FF:001156">
    <property type="entry name" value="Zinc finger protein 407"/>
    <property type="match status" value="2"/>
</dbReference>
<keyword evidence="9" id="KW-0804">Transcription</keyword>
<dbReference type="GO" id="GO:0008270">
    <property type="term" value="F:zinc ion binding"/>
    <property type="evidence" value="ECO:0007669"/>
    <property type="project" value="UniProtKB-KW"/>
</dbReference>
<proteinExistence type="inferred from homology"/>
<feature type="region of interest" description="Disordered" evidence="12">
    <location>
        <begin position="1"/>
        <end position="20"/>
    </location>
</feature>
<dbReference type="PROSITE" id="PS00028">
    <property type="entry name" value="ZINC_FINGER_C2H2_1"/>
    <property type="match status" value="1"/>
</dbReference>
<dbReference type="VEuPathDB" id="FungiDB:An12g09190"/>
<evidence type="ECO:0000256" key="2">
    <source>
        <dbReference type="ARBA" id="ARBA00006991"/>
    </source>
</evidence>
<feature type="domain" description="C2H2-type" evidence="13">
    <location>
        <begin position="544"/>
        <end position="578"/>
    </location>
</feature>
<gene>
    <name evidence="14" type="ORF">ABL_08281</name>
</gene>
<dbReference type="PANTHER" id="PTHR16515">
    <property type="entry name" value="PR DOMAIN ZINC FINGER PROTEIN"/>
    <property type="match status" value="1"/>
</dbReference>
<evidence type="ECO:0000259" key="13">
    <source>
        <dbReference type="PROSITE" id="PS50157"/>
    </source>
</evidence>
<evidence type="ECO:0000256" key="1">
    <source>
        <dbReference type="ARBA" id="ARBA00004123"/>
    </source>
</evidence>
<evidence type="ECO:0000313" key="15">
    <source>
        <dbReference type="Proteomes" id="UP000068243"/>
    </source>
</evidence>
<evidence type="ECO:0000256" key="10">
    <source>
        <dbReference type="ARBA" id="ARBA00023242"/>
    </source>
</evidence>
<dbReference type="InterPro" id="IPR050331">
    <property type="entry name" value="Zinc_finger"/>
</dbReference>
<evidence type="ECO:0000256" key="4">
    <source>
        <dbReference type="ARBA" id="ARBA00022737"/>
    </source>
</evidence>
<feature type="region of interest" description="Disordered" evidence="12">
    <location>
        <begin position="367"/>
        <end position="393"/>
    </location>
</feature>
<feature type="region of interest" description="Disordered" evidence="12">
    <location>
        <begin position="568"/>
        <end position="597"/>
    </location>
</feature>
<dbReference type="PaxDb" id="5061-CADANGAP00010153"/>
<keyword evidence="3" id="KW-0479">Metal-binding</keyword>
<dbReference type="AlphaFoldDB" id="A0A117E2I8"/>
<dbReference type="Pfam" id="PF00096">
    <property type="entry name" value="zf-C2H2"/>
    <property type="match status" value="2"/>
</dbReference>
<dbReference type="GO" id="GO:0010468">
    <property type="term" value="P:regulation of gene expression"/>
    <property type="evidence" value="ECO:0007669"/>
    <property type="project" value="TreeGrafter"/>
</dbReference>
<dbReference type="VEuPathDB" id="FungiDB:M747DRAFT_340112"/>
<keyword evidence="7" id="KW-0805">Transcription regulation</keyword>
<feature type="domain" description="C2H2-type" evidence="13">
    <location>
        <begin position="516"/>
        <end position="543"/>
    </location>
</feature>
<feature type="compositionally biased region" description="Pro residues" evidence="12">
    <location>
        <begin position="372"/>
        <end position="384"/>
    </location>
</feature>
<comment type="caution">
    <text evidence="14">The sequence shown here is derived from an EMBL/GenBank/DDBJ whole genome shotgun (WGS) entry which is preliminary data.</text>
</comment>
<name>A0A117E2I8_ASPNG</name>
<evidence type="ECO:0000256" key="3">
    <source>
        <dbReference type="ARBA" id="ARBA00022723"/>
    </source>
</evidence>
<reference evidence="15" key="1">
    <citation type="journal article" date="2016" name="Genome Announc.">
        <title>Draft genome sequence of Aspergillus niger strain An76.</title>
        <authorList>
            <person name="Gong W."/>
            <person name="Cheng Z."/>
            <person name="Zhang H."/>
            <person name="Liu L."/>
            <person name="Gao P."/>
            <person name="Wang L."/>
        </authorList>
    </citation>
    <scope>NUCLEOTIDE SEQUENCE [LARGE SCALE GENOMIC DNA]</scope>
    <source>
        <strain evidence="15">An76</strain>
    </source>
</reference>
<evidence type="ECO:0000256" key="9">
    <source>
        <dbReference type="ARBA" id="ARBA00023163"/>
    </source>
</evidence>
<dbReference type="PROSITE" id="PS50157">
    <property type="entry name" value="ZINC_FINGER_C2H2_2"/>
    <property type="match status" value="2"/>
</dbReference>
<dbReference type="OrthoDB" id="8922241at2759"/>
<dbReference type="SUPFAM" id="SSF57667">
    <property type="entry name" value="beta-beta-alpha zinc fingers"/>
    <property type="match status" value="1"/>
</dbReference>
<dbReference type="OMA" id="PYAPKHQ"/>